<dbReference type="GO" id="GO:0016671">
    <property type="term" value="F:oxidoreductase activity, acting on a sulfur group of donors, disulfide as acceptor"/>
    <property type="evidence" value="ECO:0007669"/>
    <property type="project" value="InterPro"/>
</dbReference>
<evidence type="ECO:0000313" key="4">
    <source>
        <dbReference type="EMBL" id="EEB15696.1"/>
    </source>
</evidence>
<keyword evidence="6" id="KW-1185">Reference proteome</keyword>
<dbReference type="Pfam" id="PF03227">
    <property type="entry name" value="GILT"/>
    <property type="match status" value="1"/>
</dbReference>
<feature type="transmembrane region" description="Helical" evidence="3">
    <location>
        <begin position="12"/>
        <end position="31"/>
    </location>
</feature>
<gene>
    <name evidence="5" type="primary">8237224</name>
    <name evidence="4" type="ORF">Phum_PHUM380510</name>
</gene>
<dbReference type="EMBL" id="AAZO01004444">
    <property type="status" value="NOT_ANNOTATED_CDS"/>
    <property type="molecule type" value="Genomic_DNA"/>
</dbReference>
<sequence length="204" mass="22794">MALISHTKIKIFMFLVIVFIIFQFLKFLPWLQLTKKSVPDYNSGSSLVAPVSVTVFYEALCPDSKNFIIKHLLPTVNRASRLLNVTLVPYGKAQTEINNDGNFLFSCQHGPIECAANKIHACSISKITNQVLQIKYVSCMISDNIIPELIGEKCAKELLIDWKPISDCSQSDLGNVLLSNYGKLTHSLHPKIDFIPTVLINNVS</sequence>
<protein>
    <submittedName>
        <fullName evidence="4">Gamma-interferon-inducible lysosomal thiol reductase, putative</fullName>
    </submittedName>
</protein>
<dbReference type="EnsemblMetazoa" id="PHUM380510-RA">
    <property type="protein sequence ID" value="PHUM380510-PA"/>
    <property type="gene ID" value="PHUM380510"/>
</dbReference>
<dbReference type="KEGG" id="phu:Phum_PHUM380510"/>
<dbReference type="OrthoDB" id="958254at2759"/>
<evidence type="ECO:0000256" key="2">
    <source>
        <dbReference type="ARBA" id="ARBA00023180"/>
    </source>
</evidence>
<reference evidence="4" key="1">
    <citation type="submission" date="2007-04" db="EMBL/GenBank/DDBJ databases">
        <title>Annotation of Pediculus humanus corporis strain USDA.</title>
        <authorList>
            <person name="Kirkness E."/>
            <person name="Hannick L."/>
            <person name="Hass B."/>
            <person name="Bruggner R."/>
            <person name="Lawson D."/>
            <person name="Bidwell S."/>
            <person name="Joardar V."/>
            <person name="Caler E."/>
            <person name="Walenz B."/>
            <person name="Inman J."/>
            <person name="Schobel S."/>
            <person name="Galinsky K."/>
            <person name="Amedeo P."/>
            <person name="Strausberg R."/>
        </authorList>
    </citation>
    <scope>NUCLEOTIDE SEQUENCE</scope>
    <source>
        <strain evidence="4">USDA</strain>
    </source>
</reference>
<dbReference type="Proteomes" id="UP000009046">
    <property type="component" value="Unassembled WGS sequence"/>
</dbReference>
<dbReference type="InterPro" id="IPR004911">
    <property type="entry name" value="Interferon-induced_GILT"/>
</dbReference>
<dbReference type="CTD" id="8237224"/>
<dbReference type="GeneID" id="8237224"/>
<dbReference type="HOGENOM" id="CLU_066886_2_3_1"/>
<dbReference type="RefSeq" id="XP_002428434.1">
    <property type="nucleotide sequence ID" value="XM_002428389.1"/>
</dbReference>
<accession>E0VQP0</accession>
<evidence type="ECO:0000313" key="5">
    <source>
        <dbReference type="EnsemblMetazoa" id="PHUM380510-PA"/>
    </source>
</evidence>
<dbReference type="OMA" id="SHKEVCF"/>
<organism>
    <name type="scientific">Pediculus humanus subsp. corporis</name>
    <name type="common">Body louse</name>
    <dbReference type="NCBI Taxonomy" id="121224"/>
    <lineage>
        <taxon>Eukaryota</taxon>
        <taxon>Metazoa</taxon>
        <taxon>Ecdysozoa</taxon>
        <taxon>Arthropoda</taxon>
        <taxon>Hexapoda</taxon>
        <taxon>Insecta</taxon>
        <taxon>Pterygota</taxon>
        <taxon>Neoptera</taxon>
        <taxon>Paraneoptera</taxon>
        <taxon>Psocodea</taxon>
        <taxon>Troctomorpha</taxon>
        <taxon>Phthiraptera</taxon>
        <taxon>Anoplura</taxon>
        <taxon>Pediculidae</taxon>
        <taxon>Pediculus</taxon>
    </lineage>
</organism>
<dbReference type="AlphaFoldDB" id="E0VQP0"/>
<reference evidence="5" key="3">
    <citation type="submission" date="2020-05" db="UniProtKB">
        <authorList>
            <consortium name="EnsemblMetazoa"/>
        </authorList>
    </citation>
    <scope>IDENTIFICATION</scope>
    <source>
        <strain evidence="5">USDA</strain>
    </source>
</reference>
<reference evidence="4" key="2">
    <citation type="submission" date="2007-04" db="EMBL/GenBank/DDBJ databases">
        <title>The genome of the human body louse.</title>
        <authorList>
            <consortium name="The Human Body Louse Genome Consortium"/>
            <person name="Kirkness E."/>
            <person name="Walenz B."/>
            <person name="Hass B."/>
            <person name="Bruggner R."/>
            <person name="Strausberg R."/>
        </authorList>
    </citation>
    <scope>NUCLEOTIDE SEQUENCE</scope>
    <source>
        <strain evidence="4">USDA</strain>
    </source>
</reference>
<dbReference type="PANTHER" id="PTHR13234:SF71">
    <property type="entry name" value="GAMMA-INTERFERON-INDUCIBLE LYSOSOMAL THIOL REDUCTASE-LIKE PROTEIN"/>
    <property type="match status" value="1"/>
</dbReference>
<keyword evidence="3" id="KW-0472">Membrane</keyword>
<dbReference type="PANTHER" id="PTHR13234">
    <property type="entry name" value="GAMMA-INTERFERON INDUCIBLE LYSOSOMAL THIOL REDUCTASE GILT"/>
    <property type="match status" value="1"/>
</dbReference>
<dbReference type="EMBL" id="DS235430">
    <property type="protein sequence ID" value="EEB15696.1"/>
    <property type="molecule type" value="Genomic_DNA"/>
</dbReference>
<dbReference type="VEuPathDB" id="VectorBase:PHUM380510"/>
<evidence type="ECO:0000256" key="3">
    <source>
        <dbReference type="SAM" id="Phobius"/>
    </source>
</evidence>
<dbReference type="InParanoid" id="E0VQP0"/>
<proteinExistence type="inferred from homology"/>
<evidence type="ECO:0000313" key="6">
    <source>
        <dbReference type="Proteomes" id="UP000009046"/>
    </source>
</evidence>
<keyword evidence="3" id="KW-0812">Transmembrane</keyword>
<keyword evidence="2" id="KW-0325">Glycoprotein</keyword>
<name>E0VQP0_PEDHC</name>
<comment type="similarity">
    <text evidence="1">Belongs to the GILT family.</text>
</comment>
<keyword evidence="3" id="KW-1133">Transmembrane helix</keyword>
<dbReference type="eggNOG" id="KOG3160">
    <property type="taxonomic scope" value="Eukaryota"/>
</dbReference>
<evidence type="ECO:0000256" key="1">
    <source>
        <dbReference type="ARBA" id="ARBA00005679"/>
    </source>
</evidence>
<dbReference type="FunCoup" id="E0VQP0">
    <property type="interactions" value="27"/>
</dbReference>